<dbReference type="PATRIC" id="fig|1276246.3.peg.504"/>
<dbReference type="STRING" id="1276246.SCULI_v1c05060"/>
<reference evidence="1 2" key="1">
    <citation type="journal article" date="2014" name="Genome Biol. Evol.">
        <title>Molecular evolution of the substrate utilization strategies and putative virulence factors in mosquito-associated Spiroplasma species.</title>
        <authorList>
            <person name="Chang T.H."/>
            <person name="Lo W.S."/>
            <person name="Ku C."/>
            <person name="Chen L.L."/>
            <person name="Kuo C.H."/>
        </authorList>
    </citation>
    <scope>NUCLEOTIDE SEQUENCE [LARGE SCALE GENOMIC DNA]</scope>
    <source>
        <strain evidence="1">AES-1</strain>
    </source>
</reference>
<dbReference type="RefSeq" id="WP_025363083.1">
    <property type="nucleotide sequence ID" value="NZ_CP006681.1"/>
</dbReference>
<organism evidence="1 2">
    <name type="scientific">Spiroplasma culicicola AES-1</name>
    <dbReference type="NCBI Taxonomy" id="1276246"/>
    <lineage>
        <taxon>Bacteria</taxon>
        <taxon>Bacillati</taxon>
        <taxon>Mycoplasmatota</taxon>
        <taxon>Mollicutes</taxon>
        <taxon>Entomoplasmatales</taxon>
        <taxon>Spiroplasmataceae</taxon>
        <taxon>Spiroplasma</taxon>
    </lineage>
</organism>
<evidence type="ECO:0008006" key="3">
    <source>
        <dbReference type="Google" id="ProtNLM"/>
    </source>
</evidence>
<dbReference type="OrthoDB" id="388706at2"/>
<evidence type="ECO:0000313" key="2">
    <source>
        <dbReference type="Proteomes" id="UP000019267"/>
    </source>
</evidence>
<keyword evidence="2" id="KW-1185">Reference proteome</keyword>
<gene>
    <name evidence="1" type="ORF">SCULI_v1c05060</name>
</gene>
<dbReference type="Gene3D" id="3.40.50.300">
    <property type="entry name" value="P-loop containing nucleotide triphosphate hydrolases"/>
    <property type="match status" value="1"/>
</dbReference>
<dbReference type="InterPro" id="IPR027417">
    <property type="entry name" value="P-loop_NTPase"/>
</dbReference>
<name>W6A775_9MOLU</name>
<dbReference type="HOGENOM" id="CLU_595669_0_0_14"/>
<proteinExistence type="predicted"/>
<dbReference type="Proteomes" id="UP000019267">
    <property type="component" value="Chromosome"/>
</dbReference>
<dbReference type="KEGG" id="scq:SCULI_v1c05060"/>
<sequence>MYNEKYFDKVNGKKLLQKILNNIFNEYKGAIAIDGPSLSGKSSVVNETIERLIQEGFINVYFDFKNFVDNRDILSEFTGMLIFKLKSLLGKRFIKRFLKANHIKKIEYTKIASSKQKAITFTFRKKKKKHDKEFNYLLNTLLEIDQLIQTHNIRLLLTFDNLENLELYEIYDAYKLLEIISQNIKHIYTITTVDSNYLKTDLNIKDEFESMFPTIFEIKKEFDFYDHHNKFVKQFIAQEKIYDISLIKSIDIDLDLIEKWLKRTYDFHLIEDDKKYYEELCFIFWTLKYYKIQDFELIDTLNNSMEFIKDVKRNNKIYDIDSVSNLNLITLALKNAGFKFNQKNTFLELIQILELPTKSALPVLIYFSNDNKFSVVNELYIFYIFVANLTQIKSPYNQRENIAFLIDNNTLKPSVLSVLKVMNQRIVEEMSSSRIKEIYDIEFFEILKNFLELL</sequence>
<accession>W6A775</accession>
<dbReference type="EMBL" id="CP006681">
    <property type="protein sequence ID" value="AHI52847.1"/>
    <property type="molecule type" value="Genomic_DNA"/>
</dbReference>
<dbReference type="AlphaFoldDB" id="W6A775"/>
<evidence type="ECO:0000313" key="1">
    <source>
        <dbReference type="EMBL" id="AHI52847.1"/>
    </source>
</evidence>
<protein>
    <recommendedName>
        <fullName evidence="3">KAP NTPase domain-containing protein</fullName>
    </recommendedName>
</protein>